<name>A0A1Q9GLW3_9GAMM</name>
<keyword evidence="6" id="KW-0067">ATP-binding</keyword>
<dbReference type="EMBL" id="MJIL01000075">
    <property type="protein sequence ID" value="OLQ75512.1"/>
    <property type="molecule type" value="Genomic_DNA"/>
</dbReference>
<dbReference type="InterPro" id="IPR050445">
    <property type="entry name" value="Bact_polysacc_biosynth/exp"/>
</dbReference>
<evidence type="ECO:0000256" key="8">
    <source>
        <dbReference type="ARBA" id="ARBA00051245"/>
    </source>
</evidence>
<dbReference type="SUPFAM" id="SSF52540">
    <property type="entry name" value="P-loop containing nucleoside triphosphate hydrolases"/>
    <property type="match status" value="1"/>
</dbReference>
<dbReference type="AlphaFoldDB" id="A0A1Q9GLW3"/>
<evidence type="ECO:0000256" key="2">
    <source>
        <dbReference type="ARBA" id="ARBA00011903"/>
    </source>
</evidence>
<dbReference type="Pfam" id="PF13614">
    <property type="entry name" value="AAA_31"/>
    <property type="match status" value="1"/>
</dbReference>
<keyword evidence="12" id="KW-1185">Reference proteome</keyword>
<evidence type="ECO:0000256" key="1">
    <source>
        <dbReference type="ARBA" id="ARBA00007316"/>
    </source>
</evidence>
<dbReference type="STRING" id="1903952.BIT28_23055"/>
<sequence>MSIIEKALQKQQKTAKPSLISQAMAEQSNINTPIPAPTQPQQTTEADHQPQITPVLSIDTDRLEQNGMVSHTNNKANPQITNEYRSIKRKIIHNAFGPAASHHENGNLVMVSSSRPSEGKTFTSVNLALSLASEKDKTVLLVDADVLKPSIGKVLDLDVDNRPGLIDFLLGDVGSLSDVIYQTSIPNLRILPAGTSHHLSNELLASDKMVSLTQELATRYPDRVVLFDCPPMLGVEETITVSKLLGQAMIVVEHGKTKMADVESAISELNKNMAIGFIVNKAMQGAYSQYEYGYGYDYNKESQS</sequence>
<keyword evidence="7" id="KW-0829">Tyrosine-protein kinase</keyword>
<dbReference type="InterPro" id="IPR025669">
    <property type="entry name" value="AAA_dom"/>
</dbReference>
<keyword evidence="5" id="KW-0418">Kinase</keyword>
<dbReference type="RefSeq" id="WP_075764552.1">
    <property type="nucleotide sequence ID" value="NZ_MJIL01000075.1"/>
</dbReference>
<evidence type="ECO:0000256" key="3">
    <source>
        <dbReference type="ARBA" id="ARBA00022679"/>
    </source>
</evidence>
<evidence type="ECO:0000256" key="9">
    <source>
        <dbReference type="SAM" id="MobiDB-lite"/>
    </source>
</evidence>
<organism evidence="11 12">
    <name type="scientific">Photobacterium proteolyticum</name>
    <dbReference type="NCBI Taxonomy" id="1903952"/>
    <lineage>
        <taxon>Bacteria</taxon>
        <taxon>Pseudomonadati</taxon>
        <taxon>Pseudomonadota</taxon>
        <taxon>Gammaproteobacteria</taxon>
        <taxon>Vibrionales</taxon>
        <taxon>Vibrionaceae</taxon>
        <taxon>Photobacterium</taxon>
    </lineage>
</organism>
<dbReference type="NCBIfam" id="TIGR03018">
    <property type="entry name" value="pepcterm_TyrKin"/>
    <property type="match status" value="1"/>
</dbReference>
<evidence type="ECO:0000313" key="12">
    <source>
        <dbReference type="Proteomes" id="UP000186905"/>
    </source>
</evidence>
<comment type="catalytic activity">
    <reaction evidence="8">
        <text>L-tyrosyl-[protein] + ATP = O-phospho-L-tyrosyl-[protein] + ADP + H(+)</text>
        <dbReference type="Rhea" id="RHEA:10596"/>
        <dbReference type="Rhea" id="RHEA-COMP:10136"/>
        <dbReference type="Rhea" id="RHEA-COMP:20101"/>
        <dbReference type="ChEBI" id="CHEBI:15378"/>
        <dbReference type="ChEBI" id="CHEBI:30616"/>
        <dbReference type="ChEBI" id="CHEBI:46858"/>
        <dbReference type="ChEBI" id="CHEBI:61978"/>
        <dbReference type="ChEBI" id="CHEBI:456216"/>
        <dbReference type="EC" id="2.7.10.2"/>
    </reaction>
</comment>
<dbReference type="InterPro" id="IPR027417">
    <property type="entry name" value="P-loop_NTPase"/>
</dbReference>
<accession>A0A1Q9GLW3</accession>
<evidence type="ECO:0000256" key="4">
    <source>
        <dbReference type="ARBA" id="ARBA00022741"/>
    </source>
</evidence>
<comment type="similarity">
    <text evidence="1">Belongs to the CpsD/CapB family.</text>
</comment>
<gene>
    <name evidence="11" type="ORF">BIT28_23055</name>
</gene>
<dbReference type="Gene3D" id="3.40.50.300">
    <property type="entry name" value="P-loop containing nucleotide triphosphate hydrolases"/>
    <property type="match status" value="1"/>
</dbReference>
<keyword evidence="3" id="KW-0808">Transferase</keyword>
<evidence type="ECO:0000256" key="5">
    <source>
        <dbReference type="ARBA" id="ARBA00022777"/>
    </source>
</evidence>
<evidence type="ECO:0000259" key="10">
    <source>
        <dbReference type="Pfam" id="PF13614"/>
    </source>
</evidence>
<dbReference type="EC" id="2.7.10.2" evidence="2"/>
<protein>
    <recommendedName>
        <fullName evidence="2">non-specific protein-tyrosine kinase</fullName>
        <ecNumber evidence="2">2.7.10.2</ecNumber>
    </recommendedName>
</protein>
<dbReference type="GO" id="GO:0004713">
    <property type="term" value="F:protein tyrosine kinase activity"/>
    <property type="evidence" value="ECO:0007669"/>
    <property type="project" value="TreeGrafter"/>
</dbReference>
<evidence type="ECO:0000256" key="6">
    <source>
        <dbReference type="ARBA" id="ARBA00022840"/>
    </source>
</evidence>
<dbReference type="OrthoDB" id="9775724at2"/>
<comment type="caution">
    <text evidence="11">The sequence shown here is derived from an EMBL/GenBank/DDBJ whole genome shotgun (WGS) entry which is preliminary data.</text>
</comment>
<dbReference type="Proteomes" id="UP000186905">
    <property type="component" value="Unassembled WGS sequence"/>
</dbReference>
<dbReference type="InterPro" id="IPR005702">
    <property type="entry name" value="Wzc-like_C"/>
</dbReference>
<reference evidence="11 12" key="1">
    <citation type="submission" date="2016-09" db="EMBL/GenBank/DDBJ databases">
        <title>Photobacterium proteolyticum sp. nov. a protease producing bacterium isolated from ocean sediments of Laizhou Bay.</title>
        <authorList>
            <person name="Li Y."/>
        </authorList>
    </citation>
    <scope>NUCLEOTIDE SEQUENCE [LARGE SCALE GENOMIC DNA]</scope>
    <source>
        <strain evidence="11 12">13-12</strain>
    </source>
</reference>
<evidence type="ECO:0000256" key="7">
    <source>
        <dbReference type="ARBA" id="ARBA00023137"/>
    </source>
</evidence>
<dbReference type="GO" id="GO:0005886">
    <property type="term" value="C:plasma membrane"/>
    <property type="evidence" value="ECO:0007669"/>
    <property type="project" value="TreeGrafter"/>
</dbReference>
<keyword evidence="4" id="KW-0547">Nucleotide-binding</keyword>
<dbReference type="PANTHER" id="PTHR32309:SF13">
    <property type="entry name" value="FERRIC ENTEROBACTIN TRANSPORT PROTEIN FEPE"/>
    <property type="match status" value="1"/>
</dbReference>
<dbReference type="CDD" id="cd05387">
    <property type="entry name" value="BY-kinase"/>
    <property type="match status" value="1"/>
</dbReference>
<dbReference type="PANTHER" id="PTHR32309">
    <property type="entry name" value="TYROSINE-PROTEIN KINASE"/>
    <property type="match status" value="1"/>
</dbReference>
<feature type="domain" description="AAA" evidence="10">
    <location>
        <begin position="118"/>
        <end position="238"/>
    </location>
</feature>
<feature type="region of interest" description="Disordered" evidence="9">
    <location>
        <begin position="30"/>
        <end position="49"/>
    </location>
</feature>
<proteinExistence type="inferred from homology"/>
<evidence type="ECO:0000313" key="11">
    <source>
        <dbReference type="EMBL" id="OLQ75512.1"/>
    </source>
</evidence>